<dbReference type="InterPro" id="IPR006330">
    <property type="entry name" value="Ado/ade_deaminase"/>
</dbReference>
<reference evidence="7 8" key="1">
    <citation type="submission" date="2018-10" db="EMBL/GenBank/DDBJ databases">
        <title>Rhodobacter sp . BO-81.</title>
        <authorList>
            <person name="Im W.T."/>
        </authorList>
    </citation>
    <scope>NUCLEOTIDE SEQUENCE [LARGE SCALE GENOMIC DNA]</scope>
    <source>
        <strain evidence="7 8">BO-81</strain>
    </source>
</reference>
<dbReference type="InterPro" id="IPR001365">
    <property type="entry name" value="A_deaminase_dom"/>
</dbReference>
<proteinExistence type="inferred from homology"/>
<evidence type="ECO:0000256" key="4">
    <source>
        <dbReference type="ARBA" id="ARBA00023080"/>
    </source>
</evidence>
<feature type="binding site" evidence="5">
    <location>
        <position position="196"/>
    </location>
    <ligand>
        <name>Zn(2+)</name>
        <dbReference type="ChEBI" id="CHEBI:29105"/>
        <note>catalytic</note>
    </ligand>
</feature>
<evidence type="ECO:0000256" key="2">
    <source>
        <dbReference type="ARBA" id="ARBA00022801"/>
    </source>
</evidence>
<dbReference type="GO" id="GO:0000034">
    <property type="term" value="F:adenine deaminase activity"/>
    <property type="evidence" value="ECO:0007669"/>
    <property type="project" value="UniProtKB-UniRule"/>
</dbReference>
<dbReference type="PANTHER" id="PTHR43114">
    <property type="entry name" value="ADENINE DEAMINASE"/>
    <property type="match status" value="1"/>
</dbReference>
<evidence type="ECO:0000256" key="5">
    <source>
        <dbReference type="HAMAP-Rule" id="MF_01962"/>
    </source>
</evidence>
<dbReference type="GO" id="GO:0008270">
    <property type="term" value="F:zinc ion binding"/>
    <property type="evidence" value="ECO:0007669"/>
    <property type="project" value="UniProtKB-UniRule"/>
</dbReference>
<keyword evidence="3 5" id="KW-0862">Zinc</keyword>
<feature type="binding site" evidence="5">
    <location>
        <position position="16"/>
    </location>
    <ligand>
        <name>Zn(2+)</name>
        <dbReference type="ChEBI" id="CHEBI:29105"/>
        <note>catalytic</note>
    </ligand>
</feature>
<comment type="similarity">
    <text evidence="5">Belongs to the metallo-dependent hydrolases superfamily. Adenosine and AMP deaminases family. Adenine deaminase type 2 subfamily.</text>
</comment>
<sequence>MTLHKKITSAPKADLHVHLEGTIEAAMMFDLAARNGVTLPWASVAELHAAFGFRNLPQFLEIFYAGLQVLRTERDFFDVTYAFLKRSAADNVVYTEIHFSPQGHLERGVTWTEMMDGILGAATKAERELGIRARPILGLQRHRSEEDALKVIDAALPWKQDIVALGMGGAELGNPPSRFVNAYARARELGWKCTCHAGEEGPHGYVTEALDLLKVDRIDHGIRSIDNPALVARLARERMPLTVCPYSNVRLQAVPALASVPLIELLDAGCLATVNTDDPSYFEAYLNENFLGTARALNLTEVQTRTLIENGFKGAFLDEGQCTAYLDRLDAHWT</sequence>
<evidence type="ECO:0000259" key="6">
    <source>
        <dbReference type="Pfam" id="PF00962"/>
    </source>
</evidence>
<feature type="binding site" evidence="5">
    <location>
        <position position="278"/>
    </location>
    <ligand>
        <name>substrate</name>
    </ligand>
</feature>
<feature type="active site" description="Proton donor" evidence="5">
    <location>
        <position position="199"/>
    </location>
</feature>
<dbReference type="EMBL" id="RCHI01000033">
    <property type="protein sequence ID" value="RLL61428.1"/>
    <property type="molecule type" value="Genomic_DNA"/>
</dbReference>
<dbReference type="Proteomes" id="UP000279673">
    <property type="component" value="Unassembled WGS sequence"/>
</dbReference>
<feature type="binding site" evidence="5">
    <location>
        <position position="277"/>
    </location>
    <ligand>
        <name>Zn(2+)</name>
        <dbReference type="ChEBI" id="CHEBI:29105"/>
        <note>catalytic</note>
    </ligand>
</feature>
<dbReference type="NCBIfam" id="TIGR01430">
    <property type="entry name" value="aden_deam"/>
    <property type="match status" value="1"/>
</dbReference>
<keyword evidence="4 5" id="KW-0546">Nucleotide metabolism</keyword>
<dbReference type="CDD" id="cd01320">
    <property type="entry name" value="ADA"/>
    <property type="match status" value="1"/>
</dbReference>
<comment type="catalytic activity">
    <reaction evidence="5">
        <text>adenine + H2O + H(+) = hypoxanthine + NH4(+)</text>
        <dbReference type="Rhea" id="RHEA:23688"/>
        <dbReference type="ChEBI" id="CHEBI:15377"/>
        <dbReference type="ChEBI" id="CHEBI:15378"/>
        <dbReference type="ChEBI" id="CHEBI:16708"/>
        <dbReference type="ChEBI" id="CHEBI:17368"/>
        <dbReference type="ChEBI" id="CHEBI:28938"/>
        <dbReference type="EC" id="3.5.4.2"/>
    </reaction>
</comment>
<dbReference type="GO" id="GO:0006146">
    <property type="term" value="P:adenine catabolic process"/>
    <property type="evidence" value="ECO:0007669"/>
    <property type="project" value="UniProtKB-UniRule"/>
</dbReference>
<keyword evidence="1 5" id="KW-0479">Metal-binding</keyword>
<comment type="function">
    <text evidence="5">Catalyzes the hydrolytic deamination of adenine to hypoxanthine. Plays an important role in the purine salvage pathway and in nitrogen catabolism.</text>
</comment>
<dbReference type="SUPFAM" id="SSF51556">
    <property type="entry name" value="Metallo-dependent hydrolases"/>
    <property type="match status" value="1"/>
</dbReference>
<dbReference type="NCBIfam" id="NF006850">
    <property type="entry name" value="PRK09358.1-6"/>
    <property type="match status" value="1"/>
</dbReference>
<feature type="site" description="Important for catalytic activity" evidence="5">
    <location>
        <position position="220"/>
    </location>
</feature>
<evidence type="ECO:0000313" key="7">
    <source>
        <dbReference type="EMBL" id="RLL61428.1"/>
    </source>
</evidence>
<evidence type="ECO:0000256" key="3">
    <source>
        <dbReference type="ARBA" id="ARBA00022833"/>
    </source>
</evidence>
<evidence type="ECO:0000313" key="8">
    <source>
        <dbReference type="Proteomes" id="UP000279673"/>
    </source>
</evidence>
<comment type="cofactor">
    <cofactor evidence="5">
        <name>Zn(2+)</name>
        <dbReference type="ChEBI" id="CHEBI:29105"/>
    </cofactor>
    <text evidence="5">Binds 1 zinc ion per subunit.</text>
</comment>
<dbReference type="InterPro" id="IPR028892">
    <property type="entry name" value="ADE"/>
</dbReference>
<evidence type="ECO:0000256" key="1">
    <source>
        <dbReference type="ARBA" id="ARBA00022723"/>
    </source>
</evidence>
<organism evidence="7 8">
    <name type="scientific">Paenirhodobacter hankyongi</name>
    <dbReference type="NCBI Taxonomy" id="2294033"/>
    <lineage>
        <taxon>Bacteria</taxon>
        <taxon>Pseudomonadati</taxon>
        <taxon>Pseudomonadota</taxon>
        <taxon>Alphaproteobacteria</taxon>
        <taxon>Rhodobacterales</taxon>
        <taxon>Rhodobacter group</taxon>
        <taxon>Paenirhodobacter</taxon>
    </lineage>
</organism>
<dbReference type="RefSeq" id="WP_121535032.1">
    <property type="nucleotide sequence ID" value="NZ_RCHI01000033.1"/>
</dbReference>
<protein>
    <recommendedName>
        <fullName evidence="5">Adenine deaminase</fullName>
        <shortName evidence="5">ADE</shortName>
        <ecNumber evidence="5">3.5.4.2</ecNumber>
    </recommendedName>
    <alternativeName>
        <fullName evidence="5">Adenine aminohydrolase</fullName>
        <shortName evidence="5">AAH</shortName>
    </alternativeName>
</protein>
<dbReference type="EC" id="3.5.4.2" evidence="5"/>
<dbReference type="AlphaFoldDB" id="A0A421BIW2"/>
<dbReference type="GO" id="GO:0005829">
    <property type="term" value="C:cytosol"/>
    <property type="evidence" value="ECO:0007669"/>
    <property type="project" value="TreeGrafter"/>
</dbReference>
<keyword evidence="2 5" id="KW-0378">Hydrolase</keyword>
<dbReference type="PANTHER" id="PTHR43114:SF6">
    <property type="entry name" value="ADENINE DEAMINASE"/>
    <property type="match status" value="1"/>
</dbReference>
<name>A0A421BIW2_9RHOB</name>
<gene>
    <name evidence="7" type="ORF">DYS74_18130</name>
</gene>
<comment type="caution">
    <text evidence="7">The sequence shown here is derived from an EMBL/GenBank/DDBJ whole genome shotgun (WGS) entry which is preliminary data.</text>
</comment>
<dbReference type="GO" id="GO:0009117">
    <property type="term" value="P:nucleotide metabolic process"/>
    <property type="evidence" value="ECO:0007669"/>
    <property type="project" value="UniProtKB-KW"/>
</dbReference>
<dbReference type="GO" id="GO:0043103">
    <property type="term" value="P:hypoxanthine salvage"/>
    <property type="evidence" value="ECO:0007669"/>
    <property type="project" value="UniProtKB-UniRule"/>
</dbReference>
<dbReference type="InterPro" id="IPR032466">
    <property type="entry name" value="Metal_Hydrolase"/>
</dbReference>
<feature type="binding site" evidence="5">
    <location>
        <position position="18"/>
    </location>
    <ligand>
        <name>Zn(2+)</name>
        <dbReference type="ChEBI" id="CHEBI:29105"/>
        <note>catalytic</note>
    </ligand>
</feature>
<feature type="domain" description="Adenosine deaminase" evidence="6">
    <location>
        <begin position="11"/>
        <end position="331"/>
    </location>
</feature>
<dbReference type="Pfam" id="PF00962">
    <property type="entry name" value="A_deaminase"/>
    <property type="match status" value="1"/>
</dbReference>
<keyword evidence="8" id="KW-1185">Reference proteome</keyword>
<dbReference type="Gene3D" id="3.20.20.140">
    <property type="entry name" value="Metal-dependent hydrolases"/>
    <property type="match status" value="1"/>
</dbReference>
<dbReference type="HAMAP" id="MF_01962">
    <property type="entry name" value="Adenine_deaminase"/>
    <property type="match status" value="1"/>
</dbReference>
<accession>A0A421BIW2</accession>